<name>A0A667ZFG8_9TELE</name>
<sequence>MLPRPGSLSCLHVVKRCKKKNWDIMNLHHLLRTPKFDITILPADKGRTTVILDTTQYEMQMKEMLMDHHTYEILKKDPTEEKKRKLKALLKPLLSENKIDKQTYNHLIPTANITPRIYGTPKIHNPGAPLRPIVDSIGSVTYNLSKTLAKIIKPLLGQTEYHYTPGQKNRKHNRKI</sequence>
<evidence type="ECO:0008006" key="3">
    <source>
        <dbReference type="Google" id="ProtNLM"/>
    </source>
</evidence>
<reference evidence="1" key="3">
    <citation type="submission" date="2025-09" db="UniProtKB">
        <authorList>
            <consortium name="Ensembl"/>
        </authorList>
    </citation>
    <scope>IDENTIFICATION</scope>
</reference>
<dbReference type="PANTHER" id="PTHR21301:SF11">
    <property type="entry name" value="GIY-YIG DOMAIN-CONTAINING PROTEIN"/>
    <property type="match status" value="1"/>
</dbReference>
<organism evidence="1 2">
    <name type="scientific">Myripristis murdjan</name>
    <name type="common">pinecone soldierfish</name>
    <dbReference type="NCBI Taxonomy" id="586833"/>
    <lineage>
        <taxon>Eukaryota</taxon>
        <taxon>Metazoa</taxon>
        <taxon>Chordata</taxon>
        <taxon>Craniata</taxon>
        <taxon>Vertebrata</taxon>
        <taxon>Euteleostomi</taxon>
        <taxon>Actinopterygii</taxon>
        <taxon>Neopterygii</taxon>
        <taxon>Teleostei</taxon>
        <taxon>Neoteleostei</taxon>
        <taxon>Acanthomorphata</taxon>
        <taxon>Holocentriformes</taxon>
        <taxon>Holocentridae</taxon>
        <taxon>Myripristis</taxon>
    </lineage>
</organism>
<dbReference type="PANTHER" id="PTHR21301">
    <property type="entry name" value="REVERSE TRANSCRIPTASE"/>
    <property type="match status" value="1"/>
</dbReference>
<dbReference type="AlphaFoldDB" id="A0A667ZFG8"/>
<evidence type="ECO:0000313" key="2">
    <source>
        <dbReference type="Proteomes" id="UP000472263"/>
    </source>
</evidence>
<dbReference type="Ensembl" id="ENSMMDT00005035351.1">
    <property type="protein sequence ID" value="ENSMMDP00005034589.1"/>
    <property type="gene ID" value="ENSMMDG00005016282.1"/>
</dbReference>
<proteinExistence type="predicted"/>
<dbReference type="InParanoid" id="A0A667ZFG8"/>
<dbReference type="Proteomes" id="UP000472263">
    <property type="component" value="Chromosome 20"/>
</dbReference>
<reference evidence="1" key="1">
    <citation type="submission" date="2019-06" db="EMBL/GenBank/DDBJ databases">
        <authorList>
            <consortium name="Wellcome Sanger Institute Data Sharing"/>
        </authorList>
    </citation>
    <scope>NUCLEOTIDE SEQUENCE [LARGE SCALE GENOMIC DNA]</scope>
</reference>
<keyword evidence="2" id="KW-1185">Reference proteome</keyword>
<evidence type="ECO:0000313" key="1">
    <source>
        <dbReference type="Ensembl" id="ENSMMDP00005034589.1"/>
    </source>
</evidence>
<reference evidence="1" key="2">
    <citation type="submission" date="2025-08" db="UniProtKB">
        <authorList>
            <consortium name="Ensembl"/>
        </authorList>
    </citation>
    <scope>IDENTIFICATION</scope>
</reference>
<protein>
    <recommendedName>
        <fullName evidence="3">Reverse transcriptase domain-containing protein</fullName>
    </recommendedName>
</protein>
<accession>A0A667ZFG8</accession>
<dbReference type="GeneTree" id="ENSGT00940000154669"/>